<dbReference type="AlphaFoldDB" id="A0AAN0K1F6"/>
<dbReference type="RefSeq" id="XP_019863184.1">
    <property type="nucleotide sequence ID" value="XM_020007625.1"/>
</dbReference>
<evidence type="ECO:0000313" key="4">
    <source>
        <dbReference type="Proteomes" id="UP000007879"/>
    </source>
</evidence>
<evidence type="ECO:0000259" key="2">
    <source>
        <dbReference type="PROSITE" id="PS50157"/>
    </source>
</evidence>
<organism evidence="3 4">
    <name type="scientific">Amphimedon queenslandica</name>
    <name type="common">Sponge</name>
    <dbReference type="NCBI Taxonomy" id="400682"/>
    <lineage>
        <taxon>Eukaryota</taxon>
        <taxon>Metazoa</taxon>
        <taxon>Porifera</taxon>
        <taxon>Demospongiae</taxon>
        <taxon>Heteroscleromorpha</taxon>
        <taxon>Haplosclerida</taxon>
        <taxon>Niphatidae</taxon>
        <taxon>Amphimedon</taxon>
    </lineage>
</organism>
<dbReference type="GO" id="GO:0008270">
    <property type="term" value="F:zinc ion binding"/>
    <property type="evidence" value="ECO:0007669"/>
    <property type="project" value="UniProtKB-KW"/>
</dbReference>
<keyword evidence="4" id="KW-1185">Reference proteome</keyword>
<dbReference type="PANTHER" id="PTHR33936:SF24">
    <property type="entry name" value="C2H2-TYPE DOMAIN-CONTAINING PROTEIN"/>
    <property type="match status" value="1"/>
</dbReference>
<keyword evidence="1" id="KW-0479">Metal-binding</keyword>
<keyword evidence="1" id="KW-0862">Zinc</keyword>
<reference evidence="4" key="1">
    <citation type="journal article" date="2010" name="Nature">
        <title>The Amphimedon queenslandica genome and the evolution of animal complexity.</title>
        <authorList>
            <person name="Srivastava M."/>
            <person name="Simakov O."/>
            <person name="Chapman J."/>
            <person name="Fahey B."/>
            <person name="Gauthier M.E."/>
            <person name="Mitros T."/>
            <person name="Richards G.S."/>
            <person name="Conaco C."/>
            <person name="Dacre M."/>
            <person name="Hellsten U."/>
            <person name="Larroux C."/>
            <person name="Putnam N.H."/>
            <person name="Stanke M."/>
            <person name="Adamska M."/>
            <person name="Darling A."/>
            <person name="Degnan S.M."/>
            <person name="Oakley T.H."/>
            <person name="Plachetzki D.C."/>
            <person name="Zhai Y."/>
            <person name="Adamski M."/>
            <person name="Calcino A."/>
            <person name="Cummins S.F."/>
            <person name="Goodstein D.M."/>
            <person name="Harris C."/>
            <person name="Jackson D.J."/>
            <person name="Leys S.P."/>
            <person name="Shu S."/>
            <person name="Woodcroft B.J."/>
            <person name="Vervoort M."/>
            <person name="Kosik K.S."/>
            <person name="Manning G."/>
            <person name="Degnan B.M."/>
            <person name="Rokhsar D.S."/>
        </authorList>
    </citation>
    <scope>NUCLEOTIDE SEQUENCE [LARGE SCALE GENOMIC DNA]</scope>
</reference>
<dbReference type="PROSITE" id="PS50157">
    <property type="entry name" value="ZINC_FINGER_C2H2_2"/>
    <property type="match status" value="1"/>
</dbReference>
<evidence type="ECO:0000313" key="3">
    <source>
        <dbReference type="EnsemblMetazoa" id="XP_019863184.1"/>
    </source>
</evidence>
<protein>
    <recommendedName>
        <fullName evidence="2">C2H2-type domain-containing protein</fullName>
    </recommendedName>
</protein>
<dbReference type="EnsemblMetazoa" id="XM_020007625.1">
    <property type="protein sequence ID" value="XP_019863184.1"/>
    <property type="gene ID" value="LOC109592055"/>
</dbReference>
<dbReference type="Gene3D" id="3.30.160.60">
    <property type="entry name" value="Classic Zinc Finger"/>
    <property type="match status" value="1"/>
</dbReference>
<evidence type="ECO:0000256" key="1">
    <source>
        <dbReference type="PROSITE-ProRule" id="PRU00042"/>
    </source>
</evidence>
<dbReference type="KEGG" id="aqu:109592055"/>
<dbReference type="Proteomes" id="UP000007879">
    <property type="component" value="Unassembled WGS sequence"/>
</dbReference>
<keyword evidence="1" id="KW-0863">Zinc-finger</keyword>
<proteinExistence type="predicted"/>
<dbReference type="PROSITE" id="PS00028">
    <property type="entry name" value="ZINC_FINGER_C2H2_1"/>
    <property type="match status" value="1"/>
</dbReference>
<dbReference type="InterPro" id="IPR013087">
    <property type="entry name" value="Znf_C2H2_type"/>
</dbReference>
<dbReference type="GeneID" id="109592055"/>
<dbReference type="InterPro" id="IPR052797">
    <property type="entry name" value="RegFact_GeneExpr_CellDeath"/>
</dbReference>
<name>A0AAN0K1F6_AMPQE</name>
<accession>A0AAN0K1F6</accession>
<sequence length="288" mass="33149">MWACLTLYTTPTHVVPPWLHLLKVKCPFCHLSYQFSSSLSKHVKEKHSNEKSVKDSHVFCNLCGSMVLSVAKLIEYLHQIHNKEIKITNHEFGVLLISFMSGRKGKKVIQSLFMSRTVPVACKVLTGNPIIIVTGLVWCVSRKRNVRELPRFKVPVKQMNTVLHAHMTVIEDFITKMVKVTYCSHHGNHKPEVCHLRVPDEVKNAVAAKLAEGVTIERILDDIRDSVTGTIEREHLMNRQDVHNIEYKLNLQSIEKHQNDHSSIVAWVTEMQEMECQMRMIMITLIQQ</sequence>
<feature type="domain" description="C2H2-type" evidence="2">
    <location>
        <begin position="24"/>
        <end position="52"/>
    </location>
</feature>
<reference evidence="3" key="2">
    <citation type="submission" date="2024-06" db="UniProtKB">
        <authorList>
            <consortium name="EnsemblMetazoa"/>
        </authorList>
    </citation>
    <scope>IDENTIFICATION</scope>
</reference>
<dbReference type="PANTHER" id="PTHR33936">
    <property type="entry name" value="PROTEIN CBG17840"/>
    <property type="match status" value="1"/>
</dbReference>